<dbReference type="EMBL" id="UOEU01000774">
    <property type="protein sequence ID" value="VAW40002.1"/>
    <property type="molecule type" value="Genomic_DNA"/>
</dbReference>
<sequence>MVKQWFSKNRLMLSSLLVALIGIGLLASCGDNGDEAAAPGASN</sequence>
<dbReference type="PROSITE" id="PS51257">
    <property type="entry name" value="PROKAR_LIPOPROTEIN"/>
    <property type="match status" value="1"/>
</dbReference>
<gene>
    <name evidence="1" type="ORF">MNBD_CHLOROFLEXI01-2282</name>
</gene>
<dbReference type="AlphaFoldDB" id="A0A3B0VLR3"/>
<proteinExistence type="predicted"/>
<reference evidence="1" key="1">
    <citation type="submission" date="2018-06" db="EMBL/GenBank/DDBJ databases">
        <authorList>
            <person name="Zhirakovskaya E."/>
        </authorList>
    </citation>
    <scope>NUCLEOTIDE SEQUENCE</scope>
</reference>
<accession>A0A3B0VLR3</accession>
<feature type="non-terminal residue" evidence="1">
    <location>
        <position position="43"/>
    </location>
</feature>
<protein>
    <submittedName>
        <fullName evidence="1">Uncharacterized protein</fullName>
    </submittedName>
</protein>
<organism evidence="1">
    <name type="scientific">hydrothermal vent metagenome</name>
    <dbReference type="NCBI Taxonomy" id="652676"/>
    <lineage>
        <taxon>unclassified sequences</taxon>
        <taxon>metagenomes</taxon>
        <taxon>ecological metagenomes</taxon>
    </lineage>
</organism>
<evidence type="ECO:0000313" key="1">
    <source>
        <dbReference type="EMBL" id="VAW40002.1"/>
    </source>
</evidence>
<name>A0A3B0VLR3_9ZZZZ</name>